<reference evidence="2 3" key="1">
    <citation type="submission" date="2016-11" db="EMBL/GenBank/DDBJ databases">
        <title>The macronuclear genome of Stentor coeruleus: a giant cell with tiny introns.</title>
        <authorList>
            <person name="Slabodnick M."/>
            <person name="Ruby J.G."/>
            <person name="Reiff S.B."/>
            <person name="Swart E.C."/>
            <person name="Gosai S."/>
            <person name="Prabakaran S."/>
            <person name="Witkowska E."/>
            <person name="Larue G.E."/>
            <person name="Fisher S."/>
            <person name="Freeman R.M."/>
            <person name="Gunawardena J."/>
            <person name="Chu W."/>
            <person name="Stover N.A."/>
            <person name="Gregory B.D."/>
            <person name="Nowacki M."/>
            <person name="Derisi J."/>
            <person name="Roy S.W."/>
            <person name="Marshall W.F."/>
            <person name="Sood P."/>
        </authorList>
    </citation>
    <scope>NUCLEOTIDE SEQUENCE [LARGE SCALE GENOMIC DNA]</scope>
    <source>
        <strain evidence="2">WM001</strain>
    </source>
</reference>
<sequence length="636" mass="74007">MIRRPKNVMICTALSQSPKPGVKEGSEFSSALPLIYTPTYISQSPKSQFIVEESKNSIKTPKATSPTILSPQSSLHHSSSYYLGNFSDITKTFKSEKKPIRKLRNTPKPEEPHEKIKIAENLYKNLSNTLQEISSLHLSDNDINKLKKKFLVLETEEKYIKKQTISPVNLETEENPIIKPNYKNLALLKKEDLLLSDNQNVYHDDENLEKKDQNTIKIDYFDEIAKLKMQIDDINEQKNISEEMYLSEMIVLRKKIKEGEALKVKYEDLVVEVEALKVKYENCLKTTSDNERKYMNEMKKCKKELKETLDKYHDANLELAATNNFIRKSTSMKKEKDELVDQLRKEAFNLSEINRSYISDICSLKTQLKSCQTDLDLEKQKVFSLENTQNDLLAFKDSYLSLEATLNDTKNALNLLNSDYQLLQSAYLKYQKQTIETEVSLKSQVLKLTKQLESRPFSPPSSPTIKKELKRFKTLTSKSPDSIGCDMTHKLTRKITMLEEEINSTQHFNEKTYKDLAYNRKVIEEKNFLISQLEKKIETCMSEKENETRKNVIEDMVKFLKDYGEELENTVDVIQCNACMNTSTRTFTFSCDLPLCKRLMNVEQICPNCGKQVKTRKIHLFKELRREFKTLFLIRN</sequence>
<feature type="coiled-coil region" evidence="1">
    <location>
        <begin position="291"/>
        <end position="318"/>
    </location>
</feature>
<dbReference type="Proteomes" id="UP000187209">
    <property type="component" value="Unassembled WGS sequence"/>
</dbReference>
<protein>
    <submittedName>
        <fullName evidence="2">Uncharacterized protein</fullName>
    </submittedName>
</protein>
<dbReference type="AlphaFoldDB" id="A0A1R2BA60"/>
<evidence type="ECO:0000313" key="3">
    <source>
        <dbReference type="Proteomes" id="UP000187209"/>
    </source>
</evidence>
<evidence type="ECO:0000256" key="1">
    <source>
        <dbReference type="SAM" id="Coils"/>
    </source>
</evidence>
<feature type="coiled-coil region" evidence="1">
    <location>
        <begin position="217"/>
        <end position="244"/>
    </location>
</feature>
<keyword evidence="1" id="KW-0175">Coiled coil</keyword>
<keyword evidence="3" id="KW-1185">Reference proteome</keyword>
<dbReference type="OrthoDB" id="74178at2759"/>
<name>A0A1R2BA60_9CILI</name>
<dbReference type="EMBL" id="MPUH01000804">
    <property type="protein sequence ID" value="OMJ73683.1"/>
    <property type="molecule type" value="Genomic_DNA"/>
</dbReference>
<gene>
    <name evidence="2" type="ORF">SteCoe_27590</name>
</gene>
<proteinExistence type="predicted"/>
<organism evidence="2 3">
    <name type="scientific">Stentor coeruleus</name>
    <dbReference type="NCBI Taxonomy" id="5963"/>
    <lineage>
        <taxon>Eukaryota</taxon>
        <taxon>Sar</taxon>
        <taxon>Alveolata</taxon>
        <taxon>Ciliophora</taxon>
        <taxon>Postciliodesmatophora</taxon>
        <taxon>Heterotrichea</taxon>
        <taxon>Heterotrichida</taxon>
        <taxon>Stentoridae</taxon>
        <taxon>Stentor</taxon>
    </lineage>
</organism>
<accession>A0A1R2BA60</accession>
<comment type="caution">
    <text evidence="2">The sequence shown here is derived from an EMBL/GenBank/DDBJ whole genome shotgun (WGS) entry which is preliminary data.</text>
</comment>
<evidence type="ECO:0000313" key="2">
    <source>
        <dbReference type="EMBL" id="OMJ73683.1"/>
    </source>
</evidence>